<feature type="transmembrane region" description="Helical" evidence="1">
    <location>
        <begin position="59"/>
        <end position="78"/>
    </location>
</feature>
<feature type="transmembrane region" description="Helical" evidence="1">
    <location>
        <begin position="30"/>
        <end position="47"/>
    </location>
</feature>
<evidence type="ECO:0000313" key="3">
    <source>
        <dbReference type="Proteomes" id="UP000295689"/>
    </source>
</evidence>
<dbReference type="RefSeq" id="WP_132011053.1">
    <property type="nucleotide sequence ID" value="NZ_JABUHM010000012.1"/>
</dbReference>
<proteinExistence type="predicted"/>
<sequence length="82" mass="9907">MDEYENRFIYLPIMIGEHFHSKYGNGIKGILVYYFTYFCFSTLLPILTNGIDIWVLEEMIPSIINCYFFLGMNYVFFYRWGI</sequence>
<gene>
    <name evidence="2" type="ORF">EV146_11449</name>
</gene>
<organism evidence="2 3">
    <name type="scientific">Mesobacillus foraminis</name>
    <dbReference type="NCBI Taxonomy" id="279826"/>
    <lineage>
        <taxon>Bacteria</taxon>
        <taxon>Bacillati</taxon>
        <taxon>Bacillota</taxon>
        <taxon>Bacilli</taxon>
        <taxon>Bacillales</taxon>
        <taxon>Bacillaceae</taxon>
        <taxon>Mesobacillus</taxon>
    </lineage>
</organism>
<reference evidence="2 3" key="1">
    <citation type="journal article" date="2015" name="Stand. Genomic Sci.">
        <title>Genomic Encyclopedia of Bacterial and Archaeal Type Strains, Phase III: the genomes of soil and plant-associated and newly described type strains.</title>
        <authorList>
            <person name="Whitman W.B."/>
            <person name="Woyke T."/>
            <person name="Klenk H.P."/>
            <person name="Zhou Y."/>
            <person name="Lilburn T.G."/>
            <person name="Beck B.J."/>
            <person name="De Vos P."/>
            <person name="Vandamme P."/>
            <person name="Eisen J.A."/>
            <person name="Garrity G."/>
            <person name="Hugenholtz P."/>
            <person name="Kyrpides N.C."/>
        </authorList>
    </citation>
    <scope>NUCLEOTIDE SEQUENCE [LARGE SCALE GENOMIC DNA]</scope>
    <source>
        <strain evidence="2 3">CV53</strain>
    </source>
</reference>
<protein>
    <submittedName>
        <fullName evidence="2">Uncharacterized protein</fullName>
    </submittedName>
</protein>
<keyword evidence="3" id="KW-1185">Reference proteome</keyword>
<comment type="caution">
    <text evidence="2">The sequence shown here is derived from an EMBL/GenBank/DDBJ whole genome shotgun (WGS) entry which is preliminary data.</text>
</comment>
<dbReference type="EMBL" id="SLVV01000014">
    <property type="protein sequence ID" value="TCN20430.1"/>
    <property type="molecule type" value="Genomic_DNA"/>
</dbReference>
<keyword evidence="1" id="KW-0472">Membrane</keyword>
<evidence type="ECO:0000313" key="2">
    <source>
        <dbReference type="EMBL" id="TCN20430.1"/>
    </source>
</evidence>
<accession>A0A4V2RCD0</accession>
<dbReference type="Proteomes" id="UP000295689">
    <property type="component" value="Unassembled WGS sequence"/>
</dbReference>
<dbReference type="AlphaFoldDB" id="A0A4V2RCD0"/>
<keyword evidence="1" id="KW-1133">Transmembrane helix</keyword>
<keyword evidence="1" id="KW-0812">Transmembrane</keyword>
<name>A0A4V2RCD0_9BACI</name>
<evidence type="ECO:0000256" key="1">
    <source>
        <dbReference type="SAM" id="Phobius"/>
    </source>
</evidence>